<dbReference type="Proteomes" id="UP000006075">
    <property type="component" value="Unassembled WGS sequence"/>
</dbReference>
<organism evidence="1 2">
    <name type="scientific">Winkia neuii BV029A5</name>
    <dbReference type="NCBI Taxonomy" id="888439"/>
    <lineage>
        <taxon>Bacteria</taxon>
        <taxon>Bacillati</taxon>
        <taxon>Actinomycetota</taxon>
        <taxon>Actinomycetes</taxon>
        <taxon>Actinomycetales</taxon>
        <taxon>Actinomycetaceae</taxon>
        <taxon>Winkia</taxon>
    </lineage>
</organism>
<name>K0YZZ4_9ACTO</name>
<comment type="caution">
    <text evidence="1">The sequence shown here is derived from an EMBL/GenBank/DDBJ whole genome shotgun (WGS) entry which is preliminary data.</text>
</comment>
<accession>K0YZZ4</accession>
<protein>
    <submittedName>
        <fullName evidence="1">Uncharacterized protein</fullName>
    </submittedName>
</protein>
<dbReference type="HOGENOM" id="CLU_3021484_0_0_11"/>
<dbReference type="PATRIC" id="fig|888439.3.peg.1839"/>
<reference evidence="1 2" key="1">
    <citation type="submission" date="2012-07" db="EMBL/GenBank/DDBJ databases">
        <title>The Genome Sequence of Actinomyces neuii subsp. anitratus BVS029A5.</title>
        <authorList>
            <consortium name="The Broad Institute Genome Sequencing Platform"/>
            <person name="Earl A."/>
            <person name="Ward D."/>
            <person name="Feldgarden M."/>
            <person name="Gevers D."/>
            <person name="Saerens B."/>
            <person name="Vaneechoutte M."/>
            <person name="Walker B."/>
            <person name="Young S.K."/>
            <person name="Zeng Q."/>
            <person name="Gargeya S."/>
            <person name="Fitzgerald M."/>
            <person name="Haas B."/>
            <person name="Abouelleil A."/>
            <person name="Alvarado L."/>
            <person name="Arachchi H.M."/>
            <person name="Berlin A."/>
            <person name="Chapman S.B."/>
            <person name="Goldberg J."/>
            <person name="Griggs A."/>
            <person name="Gujja S."/>
            <person name="Hansen M."/>
            <person name="Howarth C."/>
            <person name="Imamovic A."/>
            <person name="Larimer J."/>
            <person name="McCowen C."/>
            <person name="Montmayeur A."/>
            <person name="Murphy C."/>
            <person name="Neiman D."/>
            <person name="Pearson M."/>
            <person name="Priest M."/>
            <person name="Roberts A."/>
            <person name="Saif S."/>
            <person name="Shea T."/>
            <person name="Sisk P."/>
            <person name="Sykes S."/>
            <person name="Wortman J."/>
            <person name="Nusbaum C."/>
            <person name="Birren B."/>
        </authorList>
    </citation>
    <scope>NUCLEOTIDE SEQUENCE [LARGE SCALE GENOMIC DNA]</scope>
    <source>
        <strain evidence="1 2">BVS029A5</strain>
    </source>
</reference>
<sequence>MTPSTADRTVTRTCAGCGQPIQLTETSSLYQTDGTPWPVYHADCYQNKNNQENHK</sequence>
<keyword evidence="2" id="KW-1185">Reference proteome</keyword>
<evidence type="ECO:0000313" key="1">
    <source>
        <dbReference type="EMBL" id="EJZ85344.1"/>
    </source>
</evidence>
<proteinExistence type="predicted"/>
<gene>
    <name evidence="1" type="ORF">HMPREF9240_01831</name>
</gene>
<dbReference type="EMBL" id="AGWP01000009">
    <property type="protein sequence ID" value="EJZ85344.1"/>
    <property type="molecule type" value="Genomic_DNA"/>
</dbReference>
<evidence type="ECO:0000313" key="2">
    <source>
        <dbReference type="Proteomes" id="UP000006075"/>
    </source>
</evidence>
<dbReference type="AlphaFoldDB" id="K0YZZ4"/>